<proteinExistence type="predicted"/>
<feature type="compositionally biased region" description="Low complexity" evidence="3">
    <location>
        <begin position="1346"/>
        <end position="1358"/>
    </location>
</feature>
<dbReference type="Pfam" id="PF02854">
    <property type="entry name" value="MIF4G"/>
    <property type="match status" value="2"/>
</dbReference>
<dbReference type="VEuPathDB" id="FungiDB:PADG_07073"/>
<feature type="compositionally biased region" description="Basic and acidic residues" evidence="3">
    <location>
        <begin position="1375"/>
        <end position="1390"/>
    </location>
</feature>
<dbReference type="Proteomes" id="UP000242814">
    <property type="component" value="Unassembled WGS sequence"/>
</dbReference>
<feature type="domain" description="MIF4G" evidence="4">
    <location>
        <begin position="703"/>
        <end position="893"/>
    </location>
</feature>
<evidence type="ECO:0000313" key="6">
    <source>
        <dbReference type="Proteomes" id="UP000242814"/>
    </source>
</evidence>
<feature type="compositionally biased region" description="Low complexity" evidence="3">
    <location>
        <begin position="37"/>
        <end position="70"/>
    </location>
</feature>
<feature type="compositionally biased region" description="Basic and acidic residues" evidence="3">
    <location>
        <begin position="1142"/>
        <end position="1152"/>
    </location>
</feature>
<dbReference type="GO" id="GO:0003723">
    <property type="term" value="F:RNA binding"/>
    <property type="evidence" value="ECO:0007669"/>
    <property type="project" value="InterPro"/>
</dbReference>
<feature type="compositionally biased region" description="Low complexity" evidence="3">
    <location>
        <begin position="1"/>
        <end position="19"/>
    </location>
</feature>
<dbReference type="InterPro" id="IPR039762">
    <property type="entry name" value="Nmd2/UPF2"/>
</dbReference>
<dbReference type="EMBL" id="LZYO01000123">
    <property type="protein sequence ID" value="ODH30582.1"/>
    <property type="molecule type" value="Genomic_DNA"/>
</dbReference>
<feature type="region of interest" description="Disordered" evidence="3">
    <location>
        <begin position="1249"/>
        <end position="1302"/>
    </location>
</feature>
<name>A0A1D2JFL8_PARBR</name>
<sequence length="1416" mass="159510">MATTSHSSHSSHPARFSHSALPSHNKKHPTAASIPASTSTSTTTPTSSDDNNNNNKNKNSSSPSPSSSSSKQEHELHWKPIGRPGISPATSHWQPQFNRKQSWNEQDMKHHMQQRLTGLEKGRESGFTEIEKEMIFVCMLGDTQCGVQVVLQYFLRVFRGELTGLDRIPSLLPATTTTTTGAILTEVKIGDGSRKEESLRVKGELRSFNERAWAGETGVFPVTKSLDSSLKKNTAFIKRLRTGMTPTALPTFLADIRTLSLHKYLSEITSASYEGLSKLKSPGEIATGVEIASALHQRFGPDEFTKQLGWLLGRGLTTPDKAQLKAWTQDIREREEKDRLARQRALLRVVTELWLVGFLRSLDDVERPEDLGTKGKDGASTIGGKGSSSDGMTKSRSSQAAAKGDQDREAEPFPLEVLKDLLGYDREHVNLPLAVLFARTYSWDILGSKGLEEGRKNVEAEGATAAASGKDAPEAGSGDESAGVNGETMEDDPPLASEKVQVRFKNILCRYLEDVKAHVIRDQKALATQSRKNAEAYVKSGEIFEDRQSNFEKQTKAHEKLVSNTQVLCEILGVDMPDLMEKETVETALGSGIGLVKAGDYLRGHGEGPGIWEDEEERRFYENLVDLKGKVPAVLLEDGKKKKTDGDDQAKKKADSELPNDVGVDHSGKGEVTKPDNSSSEPANQEADSQSIAMVNKTVGAQLDMLLAKLPELQTKNSVDQLALDFCFLNSKASRNRLVKAIQEAPKGRTDLLPLYARLVATLGQYLPDIPQSLISYLDEEFRSLQRRKLKEFLGQVRTSNIRYLAELTKFGVVPEHVIFHCFKVSLDDFSRMNIEIIGNLLENCGRYLLRNPETAPRMASFLETLSRKKAAQHLGQQERMIIENAMYYVDPPQRPAIQQKERTPVEQYIRKLIFLDMNKRNCSKILKSIRKLHWEEQEVVQILERIFSKPGKVKYGNIHIMASIVSALYRCHQDFVIRIVDNTLEFITLGLEQNDFKQNQRRVAEIKYLGELYNYKMVDSPVIFDTLYRLVTFGHEGGIPAPGKITFLDMPDDFFRIRLVCTLLDTCGVCFDRGPAKKKLDFFLTFFQYYLFTKDPLPMDVDFLVQDTYALTRPQWKIATDPAEASRLFSEAIAQNYKLEETAQETDKAPEPDDEGESSSSDDGYEDDAIPDADEEKDEEHSSSEELEETVRDPDQERDSESEEEEQIFVTRQEEQLDPEAEAEFDREFEKMMAESLQSRKFERKAMFDVPLPMRRTTRDTSTSEDNHESSQHAPNTMAFSLMTKRGNRQQTRTIDLPSDSSFALAMKTQQQAEREEQQRIKNLVLNYDLRDDNEPSDGEFNILSSPSPRTSSNPSPFVLEENPNTKGIIRNNKGPDKRTHRGDPRSNNDKSNSNRSGFRSRKLQLSDVDWYGEN</sequence>
<accession>A0A1D2JFL8</accession>
<dbReference type="Gene3D" id="4.10.80.160">
    <property type="match status" value="1"/>
</dbReference>
<evidence type="ECO:0000256" key="2">
    <source>
        <dbReference type="ARBA" id="ARBA00022490"/>
    </source>
</evidence>
<feature type="domain" description="MIF4G" evidence="4">
    <location>
        <begin position="908"/>
        <end position="1116"/>
    </location>
</feature>
<dbReference type="FunFam" id="1.25.40.180:FF:000052">
    <property type="entry name" value="Nonsense-mediated mRNA decay factor"/>
    <property type="match status" value="1"/>
</dbReference>
<feature type="compositionally biased region" description="Acidic residues" evidence="3">
    <location>
        <begin position="1164"/>
        <end position="1179"/>
    </location>
</feature>
<dbReference type="PANTHER" id="PTHR12839">
    <property type="entry name" value="NONSENSE-MEDIATED MRNA DECAY PROTEIN 2 UP-FRAMESHIFT SUPPRESSOR 2"/>
    <property type="match status" value="1"/>
</dbReference>
<dbReference type="Gene3D" id="1.25.40.180">
    <property type="match status" value="3"/>
</dbReference>
<dbReference type="SUPFAM" id="SSF48371">
    <property type="entry name" value="ARM repeat"/>
    <property type="match status" value="2"/>
</dbReference>
<feature type="region of interest" description="Disordered" evidence="3">
    <location>
        <begin position="1331"/>
        <end position="1416"/>
    </location>
</feature>
<dbReference type="SMART" id="SM00543">
    <property type="entry name" value="MIF4G"/>
    <property type="match status" value="2"/>
</dbReference>
<dbReference type="PANTHER" id="PTHR12839:SF7">
    <property type="entry name" value="REGULATOR OF NONSENSE TRANSCRIPTS 2"/>
    <property type="match status" value="1"/>
</dbReference>
<evidence type="ECO:0000256" key="3">
    <source>
        <dbReference type="SAM" id="MobiDB-lite"/>
    </source>
</evidence>
<feature type="compositionally biased region" description="Polar residues" evidence="3">
    <location>
        <begin position="1290"/>
        <end position="1302"/>
    </location>
</feature>
<dbReference type="GO" id="GO:0000184">
    <property type="term" value="P:nuclear-transcribed mRNA catabolic process, nonsense-mediated decay"/>
    <property type="evidence" value="ECO:0007669"/>
    <property type="project" value="InterPro"/>
</dbReference>
<feature type="region of interest" description="Disordered" evidence="3">
    <location>
        <begin position="367"/>
        <end position="408"/>
    </location>
</feature>
<feature type="region of interest" description="Disordered" evidence="3">
    <location>
        <begin position="1"/>
        <end position="93"/>
    </location>
</feature>
<dbReference type="FunFam" id="1.25.40.180:FF:000037">
    <property type="entry name" value="Nonsense-mediated mRNA decay factor (Upf2)"/>
    <property type="match status" value="1"/>
</dbReference>
<evidence type="ECO:0000259" key="4">
    <source>
        <dbReference type="SMART" id="SM00543"/>
    </source>
</evidence>
<feature type="region of interest" description="Disordered" evidence="3">
    <location>
        <begin position="1142"/>
        <end position="1225"/>
    </location>
</feature>
<reference evidence="5 6" key="1">
    <citation type="submission" date="2016-06" db="EMBL/GenBank/DDBJ databases">
        <authorList>
            <person name="Kjaerup R.B."/>
            <person name="Dalgaard T.S."/>
            <person name="Juul-Madsen H.R."/>
        </authorList>
    </citation>
    <scope>NUCLEOTIDE SEQUENCE [LARGE SCALE GENOMIC DNA]</scope>
    <source>
        <strain evidence="5 6">Pb300</strain>
    </source>
</reference>
<feature type="compositionally biased region" description="Basic and acidic residues" evidence="3">
    <location>
        <begin position="1180"/>
        <end position="1200"/>
    </location>
</feature>
<feature type="compositionally biased region" description="Basic and acidic residues" evidence="3">
    <location>
        <begin position="639"/>
        <end position="656"/>
    </location>
</feature>
<gene>
    <name evidence="5" type="ORF">ACO22_03549</name>
</gene>
<feature type="compositionally biased region" description="Polar residues" evidence="3">
    <location>
        <begin position="387"/>
        <end position="400"/>
    </location>
</feature>
<dbReference type="FunFam" id="4.10.80.160:FF:000001">
    <property type="entry name" value="Nonsense-mediated mRNA decay factor (Upf2)"/>
    <property type="match status" value="1"/>
</dbReference>
<dbReference type="VEuPathDB" id="FungiDB:PABG_05199"/>
<keyword evidence="2" id="KW-0963">Cytoplasm</keyword>
<feature type="region of interest" description="Disordered" evidence="3">
    <location>
        <begin position="459"/>
        <end position="496"/>
    </location>
</feature>
<dbReference type="InterPro" id="IPR016024">
    <property type="entry name" value="ARM-type_fold"/>
</dbReference>
<evidence type="ECO:0000256" key="1">
    <source>
        <dbReference type="ARBA" id="ARBA00004496"/>
    </source>
</evidence>
<dbReference type="GO" id="GO:0035145">
    <property type="term" value="C:exon-exon junction complex"/>
    <property type="evidence" value="ECO:0007669"/>
    <property type="project" value="TreeGrafter"/>
</dbReference>
<feature type="region of interest" description="Disordered" evidence="3">
    <location>
        <begin position="639"/>
        <end position="689"/>
    </location>
</feature>
<dbReference type="Pfam" id="PF04050">
    <property type="entry name" value="Upf2"/>
    <property type="match status" value="1"/>
</dbReference>
<organism evidence="5 6">
    <name type="scientific">Paracoccidioides brasiliensis</name>
    <dbReference type="NCBI Taxonomy" id="121759"/>
    <lineage>
        <taxon>Eukaryota</taxon>
        <taxon>Fungi</taxon>
        <taxon>Dikarya</taxon>
        <taxon>Ascomycota</taxon>
        <taxon>Pezizomycotina</taxon>
        <taxon>Eurotiomycetes</taxon>
        <taxon>Eurotiomycetidae</taxon>
        <taxon>Onygenales</taxon>
        <taxon>Ajellomycetaceae</taxon>
        <taxon>Paracoccidioides</taxon>
    </lineage>
</organism>
<dbReference type="GO" id="GO:0005737">
    <property type="term" value="C:cytoplasm"/>
    <property type="evidence" value="ECO:0007669"/>
    <property type="project" value="UniProtKB-SubCell"/>
</dbReference>
<feature type="compositionally biased region" description="Polar residues" evidence="3">
    <location>
        <begin position="675"/>
        <end position="689"/>
    </location>
</feature>
<dbReference type="VEuPathDB" id="FungiDB:PADG_07074"/>
<dbReference type="InterPro" id="IPR003890">
    <property type="entry name" value="MIF4G-like_typ-3"/>
</dbReference>
<feature type="compositionally biased region" description="Basic and acidic residues" evidence="3">
    <location>
        <begin position="367"/>
        <end position="377"/>
    </location>
</feature>
<dbReference type="InterPro" id="IPR007193">
    <property type="entry name" value="Upf2/Nmd2_C"/>
</dbReference>
<evidence type="ECO:0000313" key="5">
    <source>
        <dbReference type="EMBL" id="ODH30582.1"/>
    </source>
</evidence>
<feature type="compositionally biased region" description="Basic and acidic residues" evidence="3">
    <location>
        <begin position="663"/>
        <end position="674"/>
    </location>
</feature>
<protein>
    <recommendedName>
        <fullName evidence="4">MIF4G domain-containing protein</fullName>
    </recommendedName>
</protein>
<comment type="subcellular location">
    <subcellularLocation>
        <location evidence="1">Cytoplasm</location>
    </subcellularLocation>
</comment>
<comment type="caution">
    <text evidence="5">The sequence shown here is derived from an EMBL/GenBank/DDBJ whole genome shotgun (WGS) entry which is preliminary data.</text>
</comment>